<feature type="transmembrane region" description="Helical" evidence="1">
    <location>
        <begin position="67"/>
        <end position="91"/>
    </location>
</feature>
<keyword evidence="3" id="KW-1185">Reference proteome</keyword>
<organism evidence="2 3">
    <name type="scientific">Roseobacter denitrificans (strain ATCC 33942 / OCh 114)</name>
    <name type="common">Erythrobacter sp. (strain OCh 114)</name>
    <name type="synonym">Roseobacter denitrificans</name>
    <dbReference type="NCBI Taxonomy" id="375451"/>
    <lineage>
        <taxon>Bacteria</taxon>
        <taxon>Pseudomonadati</taxon>
        <taxon>Pseudomonadota</taxon>
        <taxon>Alphaproteobacteria</taxon>
        <taxon>Rhodobacterales</taxon>
        <taxon>Roseobacteraceae</taxon>
        <taxon>Roseobacter</taxon>
    </lineage>
</organism>
<evidence type="ECO:0000313" key="3">
    <source>
        <dbReference type="Proteomes" id="UP000007029"/>
    </source>
</evidence>
<dbReference type="HOGENOM" id="CLU_899585_0_0_5"/>
<feature type="transmembrane region" description="Helical" evidence="1">
    <location>
        <begin position="130"/>
        <end position="149"/>
    </location>
</feature>
<gene>
    <name evidence="2" type="ordered locus">RD1_0242</name>
</gene>
<dbReference type="Proteomes" id="UP000007029">
    <property type="component" value="Chromosome"/>
</dbReference>
<dbReference type="Gene3D" id="1.20.1530.20">
    <property type="match status" value="1"/>
</dbReference>
<feature type="transmembrane region" description="Helical" evidence="1">
    <location>
        <begin position="195"/>
        <end position="214"/>
    </location>
</feature>
<reference evidence="2 3" key="1">
    <citation type="journal article" date="2007" name="J. Bacteriol.">
        <title>The complete genome sequence of Roseobacter denitrificans reveals a mixotrophic rather than photosynthetic metabolism.</title>
        <authorList>
            <person name="Swingley W.D."/>
            <person name="Sadekar S."/>
            <person name="Mastrian S.D."/>
            <person name="Matthies H.J."/>
            <person name="Hao J."/>
            <person name="Ramos H."/>
            <person name="Acharya C.R."/>
            <person name="Conrad A.L."/>
            <person name="Taylor H.L."/>
            <person name="Dejesa L.C."/>
            <person name="Shah M.K."/>
            <person name="O'huallachain M.E."/>
            <person name="Lince M.T."/>
            <person name="Blankenship R.E."/>
            <person name="Beatty J.T."/>
            <person name="Touchman J.W."/>
        </authorList>
    </citation>
    <scope>NUCLEOTIDE SEQUENCE [LARGE SCALE GENOMIC DNA]</scope>
    <source>
        <strain evidence="3">ATCC 33942 / OCh 114</strain>
    </source>
</reference>
<dbReference type="OrthoDB" id="8477735at2"/>
<feature type="transmembrane region" description="Helical" evidence="1">
    <location>
        <begin position="161"/>
        <end position="183"/>
    </location>
</feature>
<dbReference type="eggNOG" id="COG0385">
    <property type="taxonomic scope" value="Bacteria"/>
</dbReference>
<dbReference type="EMBL" id="CP000362">
    <property type="protein sequence ID" value="ABG29969.1"/>
    <property type="molecule type" value="Genomic_DNA"/>
</dbReference>
<keyword evidence="1" id="KW-0812">Transmembrane</keyword>
<feature type="transmembrane region" description="Helical" evidence="1">
    <location>
        <begin position="12"/>
        <end position="31"/>
    </location>
</feature>
<feature type="transmembrane region" description="Helical" evidence="1">
    <location>
        <begin position="226"/>
        <end position="247"/>
    </location>
</feature>
<proteinExistence type="predicted"/>
<evidence type="ECO:0000256" key="1">
    <source>
        <dbReference type="SAM" id="Phobius"/>
    </source>
</evidence>
<dbReference type="KEGG" id="rde:RD1_0242"/>
<feature type="transmembrane region" description="Helical" evidence="1">
    <location>
        <begin position="37"/>
        <end position="55"/>
    </location>
</feature>
<dbReference type="RefSeq" id="WP_011566591.1">
    <property type="nucleotide sequence ID" value="NC_008209.1"/>
</dbReference>
<keyword evidence="1" id="KW-0472">Membrane</keyword>
<protein>
    <submittedName>
        <fullName evidence="2">Membrane protein, putative</fullName>
    </submittedName>
</protein>
<accession>Q16DH4</accession>
<keyword evidence="1" id="KW-1133">Transmembrane helix</keyword>
<feature type="transmembrane region" description="Helical" evidence="1">
    <location>
        <begin position="97"/>
        <end position="118"/>
    </location>
</feature>
<name>Q16DH4_ROSDO</name>
<dbReference type="AlphaFoldDB" id="Q16DH4"/>
<sequence>MLKVLLWRISENGRLALIVGLVAGLTLPGLAAALQPWLPQMVAVLLAITALRIGHRAASGALADLRWGIGSVVVLQLLLPFCLFALCWSLGLAGTPIALAAVLATAAPAISGAPNLALMLGQNGGRMMQILVLGTALFPITVLPLLWMTPQLGDPHQVLRAALSLLGVIIAATSLGFGLRAIVFPNPTEAQVKALDGLSVLAFSAIVVGLMAALNPALRNNAPEVAMWALLAFAISYGAQIVVYLFLRRSRLGPVAGPLAIGAGNRNIALFLVALPEQVMAPLMVFIGCWQLPMYMTPILLRWLYKPEG</sequence>
<dbReference type="STRING" id="375451.RD1_0242"/>
<evidence type="ECO:0000313" key="2">
    <source>
        <dbReference type="EMBL" id="ABG29969.1"/>
    </source>
</evidence>
<dbReference type="InterPro" id="IPR038770">
    <property type="entry name" value="Na+/solute_symporter_sf"/>
</dbReference>
<feature type="transmembrane region" description="Helical" evidence="1">
    <location>
        <begin position="268"/>
        <end position="293"/>
    </location>
</feature>